<evidence type="ECO:0000256" key="2">
    <source>
        <dbReference type="ARBA" id="ARBA00022490"/>
    </source>
</evidence>
<evidence type="ECO:0000313" key="14">
    <source>
        <dbReference type="EnsemblMetazoa" id="AATE006039-PA.1"/>
    </source>
</evidence>
<comment type="similarity">
    <text evidence="1">Belongs to the class I-like SAM-binding methyltransferase superfamily. TRM5/TYW2 family.</text>
</comment>
<dbReference type="GO" id="GO:0016020">
    <property type="term" value="C:membrane"/>
    <property type="evidence" value="ECO:0007669"/>
    <property type="project" value="InterPro"/>
</dbReference>
<dbReference type="Gene3D" id="3.40.50.150">
    <property type="entry name" value="Vaccinia Virus protein VP39"/>
    <property type="match status" value="1"/>
</dbReference>
<organism evidence="14">
    <name type="scientific">Anopheles atroparvus</name>
    <name type="common">European mosquito</name>
    <dbReference type="NCBI Taxonomy" id="41427"/>
    <lineage>
        <taxon>Eukaryota</taxon>
        <taxon>Metazoa</taxon>
        <taxon>Ecdysozoa</taxon>
        <taxon>Arthropoda</taxon>
        <taxon>Hexapoda</taxon>
        <taxon>Insecta</taxon>
        <taxon>Pterygota</taxon>
        <taxon>Neoptera</taxon>
        <taxon>Endopterygota</taxon>
        <taxon>Diptera</taxon>
        <taxon>Nematocera</taxon>
        <taxon>Culicoidea</taxon>
        <taxon>Culicidae</taxon>
        <taxon>Anophelinae</taxon>
        <taxon>Anopheles</taxon>
    </lineage>
</organism>
<proteinExistence type="inferred from homology"/>
<keyword evidence="3 11" id="KW-0489">Methyltransferase</keyword>
<comment type="subunit">
    <text evidence="11">Monomer.</text>
</comment>
<evidence type="ECO:0000256" key="10">
    <source>
        <dbReference type="ARBA" id="ARBA00047783"/>
    </source>
</evidence>
<dbReference type="HAMAP" id="MF_03152">
    <property type="entry name" value="TRM5"/>
    <property type="match status" value="1"/>
</dbReference>
<evidence type="ECO:0000256" key="6">
    <source>
        <dbReference type="ARBA" id="ARBA00022694"/>
    </source>
</evidence>
<dbReference type="VEuPathDB" id="VectorBase:AATE006039"/>
<dbReference type="GO" id="GO:0005509">
    <property type="term" value="F:calcium ion binding"/>
    <property type="evidence" value="ECO:0007669"/>
    <property type="project" value="UniProtKB-UniRule"/>
</dbReference>
<dbReference type="InterPro" id="IPR025792">
    <property type="entry name" value="tRNA_Gua_MeTrfase_euk"/>
</dbReference>
<evidence type="ECO:0000256" key="11">
    <source>
        <dbReference type="HAMAP-Rule" id="MF_03152"/>
    </source>
</evidence>
<dbReference type="GO" id="GO:0002939">
    <property type="term" value="P:tRNA N1-guanine methylation"/>
    <property type="evidence" value="ECO:0007669"/>
    <property type="project" value="TreeGrafter"/>
</dbReference>
<dbReference type="CDD" id="cd11304">
    <property type="entry name" value="Cadherin_repeat"/>
    <property type="match status" value="1"/>
</dbReference>
<evidence type="ECO:0000259" key="12">
    <source>
        <dbReference type="PROSITE" id="PS50268"/>
    </source>
</evidence>
<keyword evidence="2 11" id="KW-0963">Cytoplasm</keyword>
<feature type="domain" description="Cadherin" evidence="12">
    <location>
        <begin position="155"/>
        <end position="244"/>
    </location>
</feature>
<dbReference type="PROSITE" id="PS50268">
    <property type="entry name" value="CADHERIN_2"/>
    <property type="match status" value="1"/>
</dbReference>
<keyword evidence="5 11" id="KW-0949">S-adenosyl-L-methionine</keyword>
<evidence type="ECO:0000259" key="13">
    <source>
        <dbReference type="PROSITE" id="PS51684"/>
    </source>
</evidence>
<comment type="subcellular location">
    <subcellularLocation>
        <location evidence="11">Mitochondrion matrix</location>
    </subcellularLocation>
    <subcellularLocation>
        <location evidence="11">Nucleus</location>
    </subcellularLocation>
    <subcellularLocation>
        <location evidence="11">Cytoplasm</location>
    </subcellularLocation>
    <text evidence="11">Predominantly in the mitochondria and in the nucleus.</text>
</comment>
<dbReference type="InterPro" id="IPR015919">
    <property type="entry name" value="Cadherin-like_sf"/>
</dbReference>
<keyword evidence="6 11" id="KW-0819">tRNA processing</keyword>
<accession>A0A182IV32</accession>
<comment type="function">
    <text evidence="9">Involved in mitochondrial tRNA methylation. Specifically methylates the N1 position of guanosine-37 in various tRNAs. Methylation is not dependent on the nature of the nucleoside 5' of the target nucleoside. This is the first step in the biosynthesis of wybutosine (yW), a modified base adjacent to the anticodon of tRNAs and required for accurate decoding.</text>
</comment>
<dbReference type="STRING" id="41427.A0A182IV32"/>
<evidence type="ECO:0000256" key="1">
    <source>
        <dbReference type="ARBA" id="ARBA00009775"/>
    </source>
</evidence>
<dbReference type="GO" id="GO:0070901">
    <property type="term" value="P:mitochondrial tRNA methylation"/>
    <property type="evidence" value="ECO:0007669"/>
    <property type="project" value="UniProtKB-ARBA"/>
</dbReference>
<evidence type="ECO:0000256" key="5">
    <source>
        <dbReference type="ARBA" id="ARBA00022691"/>
    </source>
</evidence>
<dbReference type="SUPFAM" id="SSF53335">
    <property type="entry name" value="S-adenosyl-L-methionine-dependent methyltransferases"/>
    <property type="match status" value="1"/>
</dbReference>
<dbReference type="Gene3D" id="3.30.300.110">
    <property type="entry name" value="Met-10+ protein-like domains"/>
    <property type="match status" value="1"/>
</dbReference>
<evidence type="ECO:0000256" key="7">
    <source>
        <dbReference type="ARBA" id="ARBA00023128"/>
    </source>
</evidence>
<dbReference type="InterPro" id="IPR030382">
    <property type="entry name" value="MeTrfase_TRM5/TYW2"/>
</dbReference>
<evidence type="ECO:0000256" key="3">
    <source>
        <dbReference type="ARBA" id="ARBA00022603"/>
    </source>
</evidence>
<feature type="domain" description="SAM-dependent methyltransferase TRM5/TYW2-type" evidence="13">
    <location>
        <begin position="542"/>
        <end position="814"/>
    </location>
</feature>
<dbReference type="FunFam" id="3.30.300.110:FF:000001">
    <property type="entry name" value="tRNA (guanine(37)-N1)-methyltransferase"/>
    <property type="match status" value="1"/>
</dbReference>
<dbReference type="PROSITE" id="PS51684">
    <property type="entry name" value="SAM_MT_TRM5_TYW2"/>
    <property type="match status" value="1"/>
</dbReference>
<comment type="similarity">
    <text evidence="11">Belongs to the TRM5 / TYW2 family.</text>
</comment>
<name>A0A182IV32_ANOAO</name>
<dbReference type="InterPro" id="IPR029063">
    <property type="entry name" value="SAM-dependent_MTases_sf"/>
</dbReference>
<dbReference type="SUPFAM" id="SSF49313">
    <property type="entry name" value="Cadherin-like"/>
    <property type="match status" value="1"/>
</dbReference>
<dbReference type="PANTHER" id="PTHR23245">
    <property type="entry name" value="TRNA METHYLTRANSFERASE"/>
    <property type="match status" value="1"/>
</dbReference>
<evidence type="ECO:0000256" key="4">
    <source>
        <dbReference type="ARBA" id="ARBA00022679"/>
    </source>
</evidence>
<dbReference type="Pfam" id="PF02475">
    <property type="entry name" value="TRM5-TYW2_MTfase"/>
    <property type="match status" value="1"/>
</dbReference>
<dbReference type="InterPro" id="IPR056744">
    <property type="entry name" value="TRM5/TYW2-like_N"/>
</dbReference>
<dbReference type="GO" id="GO:0005634">
    <property type="term" value="C:nucleus"/>
    <property type="evidence" value="ECO:0007669"/>
    <property type="project" value="UniProtKB-SubCell"/>
</dbReference>
<dbReference type="EC" id="2.1.1.228" evidence="11"/>
<dbReference type="Gene3D" id="2.60.40.60">
    <property type="entry name" value="Cadherins"/>
    <property type="match status" value="1"/>
</dbReference>
<dbReference type="EnsemblMetazoa" id="AATE006039-RA">
    <property type="protein sequence ID" value="AATE006039-PA.1"/>
    <property type="gene ID" value="AATE006039"/>
</dbReference>
<dbReference type="InterPro" id="IPR002126">
    <property type="entry name" value="Cadherin-like_dom"/>
</dbReference>
<dbReference type="GO" id="GO:0005759">
    <property type="term" value="C:mitochondrial matrix"/>
    <property type="evidence" value="ECO:0007669"/>
    <property type="project" value="UniProtKB-SubCell"/>
</dbReference>
<dbReference type="GO" id="GO:0007156">
    <property type="term" value="P:homophilic cell adhesion via plasma membrane adhesion molecules"/>
    <property type="evidence" value="ECO:0007669"/>
    <property type="project" value="InterPro"/>
</dbReference>
<sequence length="846" mass="95379">MRLYAFLIGFCLRFHAAQACSSQTFDFVNHFNPEELDLSTPPDTVIASFLVENVNAVFLVPAPVYIGARLVGSQLTFFTTANFSQYEEHEVQLVIILQVTYTCATGQKNGIYRQNIKEANNHAPRFLEEAYRALVPLPLPKYFDVSPYLANGAGVMARDIDLVNNTVQFSLSNNDYFTIESHPVTGDVKQFKAILRLREQVLKLANTVELIVTATDRGVPPKASQAIVTIEPDLSIVYDDPPEFKDIFINGTLEKDAVIQLELIPGTETKDVQYTLEGSDSSILKSLQPNMSMAVSTINELYTSQPTIGDSDTSIVYPYIIVAAFFGTLAIGMGAAAIYFRAKSRQHHQPGGMFFTSETASVNSAATIVGKEHNDPSSTPPLESPEVQNMNDVTVSAYRTHTRQLFVRLRHYFKNMLCPDLHPPANVRGMTRLDRQAFNKTIKVPHLIVPKNVNLNNVCRVIKKYLLKMERYKPVVSEEYKITLHPLAVQRWEDLAEVQLEEMGFEEKALVWQDIELGYVNWKYDEIFKAVLPADKEALSSFSKIGHIVHLNLKDHLLPYRELIGAVIIDKIADCRTVVNKSVSIDNTYRNFQMELLCGDPDYQVSVKENGCAFKFDFSKVYWNPRLSTEHEKLVKMLTRNDILYDLYAGVGPFTVPAARKGCTVLSNDLNPDSYQALVENCAINKVTKNVKCFNKDAVDFIKQEVKQNLLEKCADETFKGVIHISMNLPALAVEHLQYFPGLLNGENMTTLRIKPLVHVYCFAKGADDKKQIAQQLVERWLGTDVEDKLKEIAFVRNVAPNKDMMRVSFYLTEDLLLGLSVAANKRHLDADDMAAEKLKRPCNLL</sequence>
<feature type="binding site" evidence="11">
    <location>
        <position position="631"/>
    </location>
    <ligand>
        <name>S-adenosyl-L-methionine</name>
        <dbReference type="ChEBI" id="CHEBI:59789"/>
    </ligand>
</feature>
<dbReference type="Pfam" id="PF25133">
    <property type="entry name" value="TYW2_N_2"/>
    <property type="match status" value="1"/>
</dbReference>
<reference evidence="14" key="1">
    <citation type="submission" date="2022-08" db="UniProtKB">
        <authorList>
            <consortium name="EnsemblMetazoa"/>
        </authorList>
    </citation>
    <scope>IDENTIFICATION</scope>
    <source>
        <strain evidence="14">EBRO</strain>
    </source>
</reference>
<dbReference type="InterPro" id="IPR056743">
    <property type="entry name" value="TRM5-TYW2-like_MTfase"/>
</dbReference>
<evidence type="ECO:0000256" key="9">
    <source>
        <dbReference type="ARBA" id="ARBA00045951"/>
    </source>
</evidence>
<comment type="function">
    <text evidence="11">Specifically methylates the N1 position of guanosine-37 in various cytoplasmic and mitochondrial tRNAs. Methylation is not dependent on the nature of the nucleoside 5' of the target nucleoside. This is the first step in the biosynthesis of wybutosine (yW), a modified base adjacent to the anticodon of tRNAs and required for accurate decoding.</text>
</comment>
<keyword evidence="7 11" id="KW-0496">Mitochondrion</keyword>
<dbReference type="GO" id="GO:0052906">
    <property type="term" value="F:tRNA (guanine(37)-N1)-methyltransferase activity"/>
    <property type="evidence" value="ECO:0007669"/>
    <property type="project" value="UniProtKB-UniRule"/>
</dbReference>
<feature type="binding site" evidence="11">
    <location>
        <begin position="697"/>
        <end position="698"/>
    </location>
    <ligand>
        <name>S-adenosyl-L-methionine</name>
        <dbReference type="ChEBI" id="CHEBI:59789"/>
    </ligand>
</feature>
<dbReference type="AlphaFoldDB" id="A0A182IV32"/>
<feature type="binding site" evidence="11">
    <location>
        <begin position="669"/>
        <end position="670"/>
    </location>
    <ligand>
        <name>S-adenosyl-L-methionine</name>
        <dbReference type="ChEBI" id="CHEBI:59789"/>
    </ligand>
</feature>
<keyword evidence="8 11" id="KW-0539">Nucleus</keyword>
<feature type="binding site" evidence="11">
    <location>
        <position position="728"/>
    </location>
    <ligand>
        <name>S-adenosyl-L-methionine</name>
        <dbReference type="ChEBI" id="CHEBI:59789"/>
    </ligand>
</feature>
<protein>
    <recommendedName>
        <fullName evidence="11">tRNA (guanine(37)-N1)-methyltransferase</fullName>
        <ecNumber evidence="11">2.1.1.228</ecNumber>
    </recommendedName>
    <alternativeName>
        <fullName evidence="11">M1G-methyltransferase</fullName>
    </alternativeName>
    <alternativeName>
        <fullName evidence="11">tRNA [GM37] methyltransferase</fullName>
    </alternativeName>
    <alternativeName>
        <fullName evidence="11">tRNA methyltransferase 5 homolog</fullName>
    </alternativeName>
</protein>
<dbReference type="PANTHER" id="PTHR23245:SF36">
    <property type="entry name" value="TRNA (GUANINE(37)-N1)-METHYLTRANSFERASE"/>
    <property type="match status" value="1"/>
</dbReference>
<comment type="catalytic activity">
    <reaction evidence="10 11">
        <text>guanosine(37) in tRNA + S-adenosyl-L-methionine = N(1)-methylguanosine(37) in tRNA + S-adenosyl-L-homocysteine + H(+)</text>
        <dbReference type="Rhea" id="RHEA:36899"/>
        <dbReference type="Rhea" id="RHEA-COMP:10145"/>
        <dbReference type="Rhea" id="RHEA-COMP:10147"/>
        <dbReference type="ChEBI" id="CHEBI:15378"/>
        <dbReference type="ChEBI" id="CHEBI:57856"/>
        <dbReference type="ChEBI" id="CHEBI:59789"/>
        <dbReference type="ChEBI" id="CHEBI:73542"/>
        <dbReference type="ChEBI" id="CHEBI:74269"/>
        <dbReference type="EC" id="2.1.1.228"/>
    </reaction>
</comment>
<evidence type="ECO:0000256" key="8">
    <source>
        <dbReference type="ARBA" id="ARBA00023242"/>
    </source>
</evidence>
<keyword evidence="4 11" id="KW-0808">Transferase</keyword>